<dbReference type="InterPro" id="IPR000082">
    <property type="entry name" value="SEA_dom"/>
</dbReference>
<dbReference type="Pfam" id="PF01390">
    <property type="entry name" value="SEA"/>
    <property type="match status" value="1"/>
</dbReference>
<dbReference type="Gene3D" id="3.30.70.960">
    <property type="entry name" value="SEA domain"/>
    <property type="match status" value="1"/>
</dbReference>
<dbReference type="SUPFAM" id="SSF57196">
    <property type="entry name" value="EGF/Laminin"/>
    <property type="match status" value="1"/>
</dbReference>
<protein>
    <submittedName>
        <fullName evidence="1">Uncharacterized protein</fullName>
    </submittedName>
</protein>
<dbReference type="EMBL" id="CAIIXF020000001">
    <property type="protein sequence ID" value="CAH1773616.1"/>
    <property type="molecule type" value="Genomic_DNA"/>
</dbReference>
<dbReference type="Gene3D" id="2.40.128.620">
    <property type="match status" value="1"/>
</dbReference>
<accession>A0A8J1UD81</accession>
<reference evidence="1" key="1">
    <citation type="submission" date="2022-03" db="EMBL/GenBank/DDBJ databases">
        <authorList>
            <person name="Martin C."/>
        </authorList>
    </citation>
    <scope>NUCLEOTIDE SEQUENCE</scope>
</reference>
<name>A0A8J1UD81_OWEFU</name>
<dbReference type="PROSITE" id="PS50024">
    <property type="entry name" value="SEA"/>
    <property type="match status" value="1"/>
</dbReference>
<dbReference type="Proteomes" id="UP000749559">
    <property type="component" value="Unassembled WGS sequence"/>
</dbReference>
<dbReference type="InterPro" id="IPR036364">
    <property type="entry name" value="SEA_dom_sf"/>
</dbReference>
<dbReference type="OrthoDB" id="10040049at2759"/>
<comment type="caution">
    <text evidence="1">The sequence shown here is derived from an EMBL/GenBank/DDBJ whole genome shotgun (WGS) entry which is preliminary data.</text>
</comment>
<organism evidence="1 2">
    <name type="scientific">Owenia fusiformis</name>
    <name type="common">Polychaete worm</name>
    <dbReference type="NCBI Taxonomy" id="6347"/>
    <lineage>
        <taxon>Eukaryota</taxon>
        <taxon>Metazoa</taxon>
        <taxon>Spiralia</taxon>
        <taxon>Lophotrochozoa</taxon>
        <taxon>Annelida</taxon>
        <taxon>Polychaeta</taxon>
        <taxon>Sedentaria</taxon>
        <taxon>Canalipalpata</taxon>
        <taxon>Sabellida</taxon>
        <taxon>Oweniida</taxon>
        <taxon>Oweniidae</taxon>
        <taxon>Owenia</taxon>
    </lineage>
</organism>
<dbReference type="AlphaFoldDB" id="A0A8J1UD81"/>
<dbReference type="SUPFAM" id="SSF82671">
    <property type="entry name" value="SEA domain"/>
    <property type="match status" value="1"/>
</dbReference>
<sequence>MVQIQASCRGAGATMRDLEMDMQHKQFEDYTLTKLSQQSATLHSNPKAFSKKLRQRAKQREMDHYKQWRLTCCLRVAITIVLMMAIAATLAWYFFAGPGKPEETILIAHSEKLTDHQNIVYNAVKGRVHIISHQYTAQLGNSNSTIYRALKAKMQLLLTAAFKDIESFKKVLVTDFTEGSIVVDYTLFFTKPKDEGHLLSKPTFVIEHYLKKTEGMLGPFRIQQKNLDFQYIQNECKKNNGGCAFQCIWSLGSQQYLCICPQGQTLTSDKHTCKKAPKDDALEGNTSPCSGSNDLYFPCSPKQCMTCDGYADCDNGKDEASALCTVEAATENFVHMTTTSKPTNSVTMTTTKQTMKPFIPAAAEEYFVMAPTTLTATDIPDTTIVTTKDTVKIETDSTTTKNRQFAKAIKSLLKKSTALTTEDKNTVSMDITGTTTPTKESTDNNNIEDVVELQEISILKGVVPTAEKSVPIDDYYNELNEEGGEFKETTVYTRPTRFNAINNEDINRRYYFGMPDDERRYKPKKKAYRPAGFKFFG</sequence>
<evidence type="ECO:0000313" key="1">
    <source>
        <dbReference type="EMBL" id="CAH1773616.1"/>
    </source>
</evidence>
<proteinExistence type="predicted"/>
<keyword evidence="2" id="KW-1185">Reference proteome</keyword>
<dbReference type="Gene3D" id="2.10.25.10">
    <property type="entry name" value="Laminin"/>
    <property type="match status" value="1"/>
</dbReference>
<evidence type="ECO:0000313" key="2">
    <source>
        <dbReference type="Proteomes" id="UP000749559"/>
    </source>
</evidence>
<gene>
    <name evidence="1" type="ORF">OFUS_LOCUS1191</name>
</gene>